<dbReference type="GO" id="GO:0003700">
    <property type="term" value="F:DNA-binding transcription factor activity"/>
    <property type="evidence" value="ECO:0007669"/>
    <property type="project" value="InterPro"/>
</dbReference>
<evidence type="ECO:0000256" key="1">
    <source>
        <dbReference type="ARBA" id="ARBA00023015"/>
    </source>
</evidence>
<dbReference type="Proteomes" id="UP000196710">
    <property type="component" value="Chromosome"/>
</dbReference>
<dbReference type="PANTHER" id="PTHR43280">
    <property type="entry name" value="ARAC-FAMILY TRANSCRIPTIONAL REGULATOR"/>
    <property type="match status" value="1"/>
</dbReference>
<reference evidence="7" key="2">
    <citation type="submission" date="2017-05" db="EMBL/GenBank/DDBJ databases">
        <title>Improved OligoMM genomes.</title>
        <authorList>
            <person name="Garzetti D."/>
        </authorList>
    </citation>
    <scope>NUCLEOTIDE SEQUENCE [LARGE SCALE GENOMIC DNA]</scope>
    <source>
        <strain evidence="7">KB18</strain>
    </source>
</reference>
<dbReference type="PANTHER" id="PTHR43280:SF10">
    <property type="entry name" value="REGULATORY PROTEIN POCR"/>
    <property type="match status" value="1"/>
</dbReference>
<evidence type="ECO:0000313" key="7">
    <source>
        <dbReference type="Proteomes" id="UP000196710"/>
    </source>
</evidence>
<evidence type="ECO:0000256" key="3">
    <source>
        <dbReference type="ARBA" id="ARBA00023163"/>
    </source>
</evidence>
<dbReference type="SMART" id="SM00342">
    <property type="entry name" value="HTH_ARAC"/>
    <property type="match status" value="1"/>
</dbReference>
<proteinExistence type="predicted"/>
<dbReference type="PROSITE" id="PS00041">
    <property type="entry name" value="HTH_ARAC_FAMILY_1"/>
    <property type="match status" value="1"/>
</dbReference>
<keyword evidence="7" id="KW-1185">Reference proteome</keyword>
<dbReference type="Pfam" id="PF12833">
    <property type="entry name" value="HTH_18"/>
    <property type="match status" value="1"/>
</dbReference>
<keyword evidence="1" id="KW-0805">Transcription regulation</keyword>
<dbReference type="InterPro" id="IPR003313">
    <property type="entry name" value="AraC-bd"/>
</dbReference>
<organism evidence="6 8">
    <name type="scientific">Acutalibacter muris</name>
    <dbReference type="NCBI Taxonomy" id="1796620"/>
    <lineage>
        <taxon>Bacteria</taxon>
        <taxon>Bacillati</taxon>
        <taxon>Bacillota</taxon>
        <taxon>Clostridia</taxon>
        <taxon>Eubacteriales</taxon>
        <taxon>Acutalibacteraceae</taxon>
        <taxon>Acutalibacter</taxon>
    </lineage>
</organism>
<dbReference type="PROSITE" id="PS01124">
    <property type="entry name" value="HTH_ARAC_FAMILY_2"/>
    <property type="match status" value="1"/>
</dbReference>
<dbReference type="InterPro" id="IPR009057">
    <property type="entry name" value="Homeodomain-like_sf"/>
</dbReference>
<dbReference type="InterPro" id="IPR020449">
    <property type="entry name" value="Tscrpt_reg_AraC-type_HTH"/>
</dbReference>
<dbReference type="EMBL" id="CP021422">
    <property type="protein sequence ID" value="ASB41068.1"/>
    <property type="molecule type" value="Genomic_DNA"/>
</dbReference>
<evidence type="ECO:0000313" key="8">
    <source>
        <dbReference type="Proteomes" id="UP000596035"/>
    </source>
</evidence>
<keyword evidence="3" id="KW-0804">Transcription</keyword>
<dbReference type="RefSeq" id="WP_088364429.1">
    <property type="nucleotide sequence ID" value="NZ_CAJTCQ010000020.1"/>
</dbReference>
<evidence type="ECO:0000313" key="5">
    <source>
        <dbReference type="EMBL" id="ASB41068.1"/>
    </source>
</evidence>
<evidence type="ECO:0000313" key="6">
    <source>
        <dbReference type="EMBL" id="QQR30345.1"/>
    </source>
</evidence>
<gene>
    <name evidence="5" type="ORF">ADH66_10635</name>
    <name evidence="6" type="ORF">I5Q82_00940</name>
</gene>
<accession>A0A1Z2XRJ4</accession>
<dbReference type="EMBL" id="CP065321">
    <property type="protein sequence ID" value="QQR30345.1"/>
    <property type="molecule type" value="Genomic_DNA"/>
</dbReference>
<dbReference type="KEGG" id="amur:ADH66_10635"/>
<sequence>MPKLPLGCGASNYEPRKIDEKFPIDMAVMDGSKAFLYHWHEAVEILLGLEGETTVGIRSGDVTLGPGKILIISSKESHSILPGNRKAKRLAINFSLSLLRDERLNNRELAEAFNRIEGFSDSWSTADIEKIWGCAYKIWQEYMERQVGWREMCLAALLDMALYAHRSLPKRNMAAGEETGMLRETLAYLSAHYLEDISLDSCAEELCFNRTYLSHQFKKETGVSFHSYVVNMRLRRAEKLLKSTDMPVTMVSRESGFQSEKSFYRVFRERYGVSPGAYRIKVRSSDS</sequence>
<dbReference type="GO" id="GO:0043565">
    <property type="term" value="F:sequence-specific DNA binding"/>
    <property type="evidence" value="ECO:0007669"/>
    <property type="project" value="InterPro"/>
</dbReference>
<dbReference type="Gene3D" id="1.10.10.60">
    <property type="entry name" value="Homeodomain-like"/>
    <property type="match status" value="2"/>
</dbReference>
<evidence type="ECO:0000256" key="2">
    <source>
        <dbReference type="ARBA" id="ARBA00023125"/>
    </source>
</evidence>
<dbReference type="SUPFAM" id="SSF46689">
    <property type="entry name" value="Homeodomain-like"/>
    <property type="match status" value="2"/>
</dbReference>
<dbReference type="PRINTS" id="PR00032">
    <property type="entry name" value="HTHARAC"/>
</dbReference>
<dbReference type="InterPro" id="IPR037923">
    <property type="entry name" value="HTH-like"/>
</dbReference>
<dbReference type="AlphaFoldDB" id="A0A1Z2XRJ4"/>
<dbReference type="InterPro" id="IPR018062">
    <property type="entry name" value="HTH_AraC-typ_CS"/>
</dbReference>
<dbReference type="Pfam" id="PF02311">
    <property type="entry name" value="AraC_binding"/>
    <property type="match status" value="1"/>
</dbReference>
<dbReference type="InterPro" id="IPR018060">
    <property type="entry name" value="HTH_AraC"/>
</dbReference>
<dbReference type="Gene3D" id="2.60.120.10">
    <property type="entry name" value="Jelly Rolls"/>
    <property type="match status" value="1"/>
</dbReference>
<dbReference type="Proteomes" id="UP000596035">
    <property type="component" value="Chromosome"/>
</dbReference>
<keyword evidence="2" id="KW-0238">DNA-binding</keyword>
<reference evidence="6 8" key="3">
    <citation type="submission" date="2020-11" db="EMBL/GenBank/DDBJ databases">
        <title>Closed and high quality bacterial genomes of the OMM12 community.</title>
        <authorList>
            <person name="Marbouty M."/>
            <person name="Lamy-Besnier Q."/>
            <person name="Debarbieux L."/>
            <person name="Koszul R."/>
        </authorList>
    </citation>
    <scope>NUCLEOTIDE SEQUENCE [LARGE SCALE GENOMIC DNA]</scope>
    <source>
        <strain evidence="6 8">KB18</strain>
    </source>
</reference>
<dbReference type="SUPFAM" id="SSF51215">
    <property type="entry name" value="Regulatory protein AraC"/>
    <property type="match status" value="1"/>
</dbReference>
<dbReference type="InterPro" id="IPR014710">
    <property type="entry name" value="RmlC-like_jellyroll"/>
</dbReference>
<protein>
    <submittedName>
        <fullName evidence="6">Helix-turn-helix domain-containing protein</fullName>
    </submittedName>
</protein>
<evidence type="ECO:0000259" key="4">
    <source>
        <dbReference type="PROSITE" id="PS01124"/>
    </source>
</evidence>
<name>A0A1Z2XRJ4_9FIRM</name>
<feature type="domain" description="HTH araC/xylS-type" evidence="4">
    <location>
        <begin position="183"/>
        <end position="281"/>
    </location>
</feature>
<reference evidence="5" key="1">
    <citation type="journal article" date="2017" name="Genome Announc.">
        <title>High-Quality Whole-Genome Sequences of the Oligo-Mouse-Microbiota Bacterial Community.</title>
        <authorList>
            <person name="Garzetti D."/>
            <person name="Brugiroux S."/>
            <person name="Bunk B."/>
            <person name="Pukall R."/>
            <person name="McCoy K.D."/>
            <person name="Macpherson A.J."/>
            <person name="Stecher B."/>
        </authorList>
    </citation>
    <scope>NUCLEOTIDE SEQUENCE</scope>
    <source>
        <strain evidence="5">KB18</strain>
    </source>
</reference>